<comment type="caution">
    <text evidence="1">The sequence shown here is derived from an EMBL/GenBank/DDBJ whole genome shotgun (WGS) entry which is preliminary data.</text>
</comment>
<evidence type="ECO:0008006" key="2">
    <source>
        <dbReference type="Google" id="ProtNLM"/>
    </source>
</evidence>
<protein>
    <recommendedName>
        <fullName evidence="2">Endonuclease/exonuclease/phosphatase domain-containing protein</fullName>
    </recommendedName>
</protein>
<dbReference type="EMBL" id="JQDR03001595">
    <property type="protein sequence ID" value="KAA0203475.1"/>
    <property type="molecule type" value="Genomic_DNA"/>
</dbReference>
<evidence type="ECO:0000313" key="1">
    <source>
        <dbReference type="EMBL" id="KAA0203475.1"/>
    </source>
</evidence>
<reference evidence="1" key="1">
    <citation type="submission" date="2014-08" db="EMBL/GenBank/DDBJ databases">
        <authorList>
            <person name="Murali S."/>
            <person name="Richards S."/>
            <person name="Bandaranaike D."/>
            <person name="Bellair M."/>
            <person name="Blankenburg K."/>
            <person name="Chao H."/>
            <person name="Dinh H."/>
            <person name="Doddapaneni H."/>
            <person name="Dugan-Rocha S."/>
            <person name="Elkadiri S."/>
            <person name="Gnanaolivu R."/>
            <person name="Hughes D."/>
            <person name="Lee S."/>
            <person name="Li M."/>
            <person name="Ming W."/>
            <person name="Munidasa M."/>
            <person name="Muniz J."/>
            <person name="Nguyen L."/>
            <person name="Osuji N."/>
            <person name="Pu L.-L."/>
            <person name="Puazo M."/>
            <person name="Skinner E."/>
            <person name="Qu C."/>
            <person name="Quiroz J."/>
            <person name="Raj R."/>
            <person name="Weissenberger G."/>
            <person name="Xin Y."/>
            <person name="Zou X."/>
            <person name="Han Y."/>
            <person name="Worley K."/>
            <person name="Muzny D."/>
            <person name="Gibbs R."/>
        </authorList>
    </citation>
    <scope>NUCLEOTIDE SEQUENCE</scope>
    <source>
        <strain evidence="1">HAZT.00-mixed</strain>
        <tissue evidence="1">Whole organism</tissue>
    </source>
</reference>
<proteinExistence type="predicted"/>
<sequence>MAEPAAATRKNGALLAAAFSCDPCSNGQSTSPDILIASDILISIMDWTTATALASDHLPICVTLINEDLLQQRDRFRSTNLSSPNAANTTTQINRLTNNLKTTRWKEYLDTLKRYPNVKRLWTAIKALNGKPKL</sequence>
<reference evidence="1" key="2">
    <citation type="journal article" date="2018" name="Environ. Sci. Technol.">
        <title>The Toxicogenome of Hyalella azteca: A Model for Sediment Ecotoxicology and Evolutionary Toxicology.</title>
        <authorList>
            <person name="Poynton H.C."/>
            <person name="Hasenbein S."/>
            <person name="Benoit J.B."/>
            <person name="Sepulveda M.S."/>
            <person name="Poelchau M.F."/>
            <person name="Hughes D.S.T."/>
            <person name="Murali S.C."/>
            <person name="Chen S."/>
            <person name="Glastad K.M."/>
            <person name="Goodisman M.A.D."/>
            <person name="Werren J.H."/>
            <person name="Vineis J.H."/>
            <person name="Bowen J.L."/>
            <person name="Friedrich M."/>
            <person name="Jones J."/>
            <person name="Robertson H.M."/>
            <person name="Feyereisen R."/>
            <person name="Mechler-Hickson A."/>
            <person name="Mathers N."/>
            <person name="Lee C.E."/>
            <person name="Colbourne J.K."/>
            <person name="Biales A."/>
            <person name="Johnston J.S."/>
            <person name="Wellborn G.A."/>
            <person name="Rosendale A.J."/>
            <person name="Cridge A.G."/>
            <person name="Munoz-Torres M.C."/>
            <person name="Bain P.A."/>
            <person name="Manny A.R."/>
            <person name="Major K.M."/>
            <person name="Lambert F.N."/>
            <person name="Vulpe C.D."/>
            <person name="Tuck P."/>
            <person name="Blalock B.J."/>
            <person name="Lin Y.Y."/>
            <person name="Smith M.E."/>
            <person name="Ochoa-Acuna H."/>
            <person name="Chen M.M."/>
            <person name="Childers C.P."/>
            <person name="Qu J."/>
            <person name="Dugan S."/>
            <person name="Lee S.L."/>
            <person name="Chao H."/>
            <person name="Dinh H."/>
            <person name="Han Y."/>
            <person name="Doddapaneni H."/>
            <person name="Worley K.C."/>
            <person name="Muzny D.M."/>
            <person name="Gibbs R.A."/>
            <person name="Richards S."/>
        </authorList>
    </citation>
    <scope>NUCLEOTIDE SEQUENCE</scope>
    <source>
        <strain evidence="1">HAZT.00-mixed</strain>
        <tissue evidence="1">Whole organism</tissue>
    </source>
</reference>
<name>A0A6A0HEW3_HYAAZ</name>
<accession>A0A6A0HEW3</accession>
<dbReference type="AlphaFoldDB" id="A0A6A0HEW3"/>
<dbReference type="Proteomes" id="UP000711488">
    <property type="component" value="Unassembled WGS sequence"/>
</dbReference>
<gene>
    <name evidence="1" type="ORF">HAZT_HAZT003736</name>
</gene>
<reference evidence="1" key="3">
    <citation type="submission" date="2019-06" db="EMBL/GenBank/DDBJ databases">
        <authorList>
            <person name="Poynton C."/>
            <person name="Hasenbein S."/>
            <person name="Benoit J.B."/>
            <person name="Sepulveda M.S."/>
            <person name="Poelchau M.F."/>
            <person name="Murali S.C."/>
            <person name="Chen S."/>
            <person name="Glastad K.M."/>
            <person name="Werren J.H."/>
            <person name="Vineis J.H."/>
            <person name="Bowen J.L."/>
            <person name="Friedrich M."/>
            <person name="Jones J."/>
            <person name="Robertson H.M."/>
            <person name="Feyereisen R."/>
            <person name="Mechler-Hickson A."/>
            <person name="Mathers N."/>
            <person name="Lee C.E."/>
            <person name="Colbourne J.K."/>
            <person name="Biales A."/>
            <person name="Johnston J.S."/>
            <person name="Wellborn G.A."/>
            <person name="Rosendale A.J."/>
            <person name="Cridge A.G."/>
            <person name="Munoz-Torres M.C."/>
            <person name="Bain P.A."/>
            <person name="Manny A.R."/>
            <person name="Major K.M."/>
            <person name="Lambert F.N."/>
            <person name="Vulpe C.D."/>
            <person name="Tuck P."/>
            <person name="Blalock B.J."/>
            <person name="Lin Y.-Y."/>
            <person name="Smith M.E."/>
            <person name="Ochoa-Acuna H."/>
            <person name="Chen M.-J.M."/>
            <person name="Childers C.P."/>
            <person name="Qu J."/>
            <person name="Dugan S."/>
            <person name="Lee S.L."/>
            <person name="Chao H."/>
            <person name="Dinh H."/>
            <person name="Han Y."/>
            <person name="Doddapaneni H."/>
            <person name="Worley K.C."/>
            <person name="Muzny D.M."/>
            <person name="Gibbs R.A."/>
            <person name="Richards S."/>
        </authorList>
    </citation>
    <scope>NUCLEOTIDE SEQUENCE</scope>
    <source>
        <strain evidence="1">HAZT.00-mixed</strain>
        <tissue evidence="1">Whole organism</tissue>
    </source>
</reference>
<organism evidence="1">
    <name type="scientific">Hyalella azteca</name>
    <name type="common">Amphipod</name>
    <dbReference type="NCBI Taxonomy" id="294128"/>
    <lineage>
        <taxon>Eukaryota</taxon>
        <taxon>Metazoa</taxon>
        <taxon>Ecdysozoa</taxon>
        <taxon>Arthropoda</taxon>
        <taxon>Crustacea</taxon>
        <taxon>Multicrustacea</taxon>
        <taxon>Malacostraca</taxon>
        <taxon>Eumalacostraca</taxon>
        <taxon>Peracarida</taxon>
        <taxon>Amphipoda</taxon>
        <taxon>Senticaudata</taxon>
        <taxon>Talitrida</taxon>
        <taxon>Talitroidea</taxon>
        <taxon>Hyalellidae</taxon>
        <taxon>Hyalella</taxon>
    </lineage>
</organism>